<evidence type="ECO:0000313" key="2">
    <source>
        <dbReference type="EMBL" id="AUB56144.1"/>
    </source>
</evidence>
<dbReference type="Proteomes" id="UP000232806">
    <property type="component" value="Chromosome"/>
</dbReference>
<dbReference type="InterPro" id="IPR036890">
    <property type="entry name" value="HATPase_C_sf"/>
</dbReference>
<dbReference type="PANTHER" id="PTHR43065:SF23">
    <property type="entry name" value="SENSOR HISTIDINE KINASE PDTAS"/>
    <property type="match status" value="1"/>
</dbReference>
<protein>
    <recommendedName>
        <fullName evidence="1">Histidine kinase domain-containing protein</fullName>
    </recommendedName>
</protein>
<dbReference type="AlphaFoldDB" id="A0A2H4VDG8"/>
<dbReference type="RefSeq" id="WP_100906119.1">
    <property type="nucleotide sequence ID" value="NZ_CP017766.1"/>
</dbReference>
<dbReference type="OrthoDB" id="8127at2157"/>
<dbReference type="Gene3D" id="3.30.565.10">
    <property type="entry name" value="Histidine kinase-like ATPase, C-terminal domain"/>
    <property type="match status" value="1"/>
</dbReference>
<accession>A0A2H4VDG8</accession>
<dbReference type="Pfam" id="PF02518">
    <property type="entry name" value="HATPase_c"/>
    <property type="match status" value="1"/>
</dbReference>
<proteinExistence type="predicted"/>
<feature type="domain" description="Histidine kinase" evidence="1">
    <location>
        <begin position="139"/>
        <end position="330"/>
    </location>
</feature>
<dbReference type="Pfam" id="PF07568">
    <property type="entry name" value="HisKA_2"/>
    <property type="match status" value="1"/>
</dbReference>
<dbReference type="GeneID" id="35121753"/>
<reference evidence="2 3" key="1">
    <citation type="submission" date="2016-10" db="EMBL/GenBank/DDBJ databases">
        <title>Comparative genomics between deep and shallow subseafloor isolates.</title>
        <authorList>
            <person name="Ishii S."/>
            <person name="Miller J.R."/>
            <person name="Sutton G."/>
            <person name="Suzuki S."/>
            <person name="Methe B."/>
            <person name="Inagaki F."/>
            <person name="Imachi H."/>
        </authorList>
    </citation>
    <scope>NUCLEOTIDE SEQUENCE [LARGE SCALE GENOMIC DNA]</scope>
    <source>
        <strain evidence="2 3">MO-MB1</strain>
    </source>
</reference>
<dbReference type="InterPro" id="IPR005467">
    <property type="entry name" value="His_kinase_dom"/>
</dbReference>
<name>A0A2H4VDG8_9EURY</name>
<dbReference type="SUPFAM" id="SSF55874">
    <property type="entry name" value="ATPase domain of HSP90 chaperone/DNA topoisomerase II/histidine kinase"/>
    <property type="match status" value="1"/>
</dbReference>
<organism evidence="2 3">
    <name type="scientific">Methanobacterium subterraneum</name>
    <dbReference type="NCBI Taxonomy" id="59277"/>
    <lineage>
        <taxon>Archaea</taxon>
        <taxon>Methanobacteriati</taxon>
        <taxon>Methanobacteriota</taxon>
        <taxon>Methanomada group</taxon>
        <taxon>Methanobacteria</taxon>
        <taxon>Methanobacteriales</taxon>
        <taxon>Methanobacteriaceae</taxon>
        <taxon>Methanobacterium</taxon>
    </lineage>
</organism>
<dbReference type="InterPro" id="IPR003594">
    <property type="entry name" value="HATPase_dom"/>
</dbReference>
<gene>
    <name evidence="2" type="ORF">BK007_09090</name>
</gene>
<dbReference type="PANTHER" id="PTHR43065">
    <property type="entry name" value="SENSOR HISTIDINE KINASE"/>
    <property type="match status" value="1"/>
</dbReference>
<evidence type="ECO:0000259" key="1">
    <source>
        <dbReference type="PROSITE" id="PS50109"/>
    </source>
</evidence>
<sequence length="330" mass="37941">METSETILISMVNHKNSEMVGQLLGKDYNIIYDESDISEDSPDSLSMVIMDLPSWAPIKDQVKTRKEKDKPLFLPYLLFTSHNDLLKVKNDVWGSFDEVITVPITKMVLQSRVRVLLQTRRLSVQVNQLLQDKEMLMKEIHHRVKNNLMIISSLLSLQSRYIKDEETREIFRESQSRAKSMALIHERLYRSGDVKNIDFPDYLRSLTRDIFDTYRTSRGRVQLQMDVSDVKMDVDSAVPLGLIINELVTNSLKYAFPDDQEGTIKINFHLEGDEYVLEVIDDGIGIPDDFDVGKSDSLGMLLVSSLTSQIQGELELISKQGTTFRIKFKE</sequence>
<dbReference type="PROSITE" id="PS50109">
    <property type="entry name" value="HIS_KIN"/>
    <property type="match status" value="1"/>
</dbReference>
<evidence type="ECO:0000313" key="3">
    <source>
        <dbReference type="Proteomes" id="UP000232806"/>
    </source>
</evidence>
<dbReference type="Gene3D" id="3.30.450.20">
    <property type="entry name" value="PAS domain"/>
    <property type="match status" value="1"/>
</dbReference>
<dbReference type="InterPro" id="IPR011495">
    <property type="entry name" value="Sig_transdc_His_kin_sub2_dim/P"/>
</dbReference>
<dbReference type="EMBL" id="CP017766">
    <property type="protein sequence ID" value="AUB56144.1"/>
    <property type="molecule type" value="Genomic_DNA"/>
</dbReference>
<dbReference type="SMART" id="SM00387">
    <property type="entry name" value="HATPase_c"/>
    <property type="match status" value="1"/>
</dbReference>